<evidence type="ECO:0000256" key="10">
    <source>
        <dbReference type="RuleBase" id="RU000594"/>
    </source>
</evidence>
<evidence type="ECO:0000256" key="5">
    <source>
        <dbReference type="ARBA" id="ARBA00022750"/>
    </source>
</evidence>
<dbReference type="GO" id="GO:0005886">
    <property type="term" value="C:plasma membrane"/>
    <property type="evidence" value="ECO:0007669"/>
    <property type="project" value="UniProtKB-SubCell"/>
</dbReference>
<dbReference type="InterPro" id="IPR001872">
    <property type="entry name" value="Peptidase_A8"/>
</dbReference>
<dbReference type="HAMAP" id="MF_00161">
    <property type="entry name" value="LspA"/>
    <property type="match status" value="1"/>
</dbReference>
<evidence type="ECO:0000256" key="8">
    <source>
        <dbReference type="ARBA" id="ARBA00023136"/>
    </source>
</evidence>
<comment type="subcellular location">
    <subcellularLocation>
        <location evidence="9">Cell membrane</location>
        <topology evidence="9">Multi-pass membrane protein</topology>
    </subcellularLocation>
</comment>
<dbReference type="PROSITE" id="PS00855">
    <property type="entry name" value="SPASE_II"/>
    <property type="match status" value="1"/>
</dbReference>
<keyword evidence="13" id="KW-1185">Reference proteome</keyword>
<dbReference type="UniPathway" id="UPA00665"/>
<dbReference type="PANTHER" id="PTHR33695:SF1">
    <property type="entry name" value="LIPOPROTEIN SIGNAL PEPTIDASE"/>
    <property type="match status" value="1"/>
</dbReference>
<evidence type="ECO:0000256" key="7">
    <source>
        <dbReference type="ARBA" id="ARBA00022989"/>
    </source>
</evidence>
<reference evidence="13" key="1">
    <citation type="submission" date="2016-12" db="EMBL/GenBank/DDBJ databases">
        <authorList>
            <person name="Brunel B."/>
        </authorList>
    </citation>
    <scope>NUCLEOTIDE SEQUENCE [LARGE SCALE GENOMIC DNA]</scope>
</reference>
<evidence type="ECO:0000256" key="2">
    <source>
        <dbReference type="ARBA" id="ARBA00022475"/>
    </source>
</evidence>
<proteinExistence type="inferred from homology"/>
<feature type="transmembrane region" description="Helical" evidence="9">
    <location>
        <begin position="138"/>
        <end position="159"/>
    </location>
</feature>
<evidence type="ECO:0000256" key="9">
    <source>
        <dbReference type="HAMAP-Rule" id="MF_00161"/>
    </source>
</evidence>
<feature type="active site" evidence="9">
    <location>
        <position position="142"/>
    </location>
</feature>
<dbReference type="EC" id="3.4.23.36" evidence="9"/>
<comment type="function">
    <text evidence="9 10">This protein specifically catalyzes the removal of signal peptides from prolipoproteins.</text>
</comment>
<feature type="transmembrane region" description="Helical" evidence="9">
    <location>
        <begin position="48"/>
        <end position="67"/>
    </location>
</feature>
<accession>A0A2P9ARE2</accession>
<dbReference type="RefSeq" id="WP_244602983.1">
    <property type="nucleotide sequence ID" value="NZ_FUIG01000044.1"/>
</dbReference>
<dbReference type="PRINTS" id="PR00781">
    <property type="entry name" value="LIPOSIGPTASE"/>
</dbReference>
<comment type="catalytic activity">
    <reaction evidence="9 10">
        <text>Release of signal peptides from bacterial membrane prolipoproteins. Hydrolyzes -Xaa-Yaa-Zaa-|-(S,diacylglyceryl)Cys-, in which Xaa is hydrophobic (preferably Leu), and Yaa (Ala or Ser) and Zaa (Gly or Ala) have small, neutral side chains.</text>
        <dbReference type="EC" id="3.4.23.36"/>
    </reaction>
</comment>
<evidence type="ECO:0000256" key="6">
    <source>
        <dbReference type="ARBA" id="ARBA00022801"/>
    </source>
</evidence>
<keyword evidence="6 9" id="KW-0378">Hydrolase</keyword>
<dbReference type="GO" id="GO:0006508">
    <property type="term" value="P:proteolysis"/>
    <property type="evidence" value="ECO:0007669"/>
    <property type="project" value="UniProtKB-KW"/>
</dbReference>
<evidence type="ECO:0000256" key="11">
    <source>
        <dbReference type="RuleBase" id="RU004181"/>
    </source>
</evidence>
<sequence>MAAYRIEPANLMFALLFMISAVSADQFAKTVMVELVMQPPRSIPVTSFFNLTLSYNEGVSFGLFADFFKTRPQVIIVATSIVALILILWAAVAKNRTEVAALGLISGGAIGNIVDRFQRGAVTDFIDMHLAGWHWPAFNLADVAIVGGAALLATASFVSGSPSGEHTLR</sequence>
<keyword evidence="2 9" id="KW-1003">Cell membrane</keyword>
<dbReference type="Proteomes" id="UP000245698">
    <property type="component" value="Unassembled WGS sequence"/>
</dbReference>
<feature type="active site" evidence="9">
    <location>
        <position position="124"/>
    </location>
</feature>
<comment type="pathway">
    <text evidence="9">Protein modification; lipoprotein biosynthesis (signal peptide cleavage).</text>
</comment>
<keyword evidence="12" id="KW-0449">Lipoprotein</keyword>
<name>A0A2P9ARE2_9HYPH</name>
<dbReference type="PANTHER" id="PTHR33695">
    <property type="entry name" value="LIPOPROTEIN SIGNAL PEPTIDASE"/>
    <property type="match status" value="1"/>
</dbReference>
<keyword evidence="3 9" id="KW-0645">Protease</keyword>
<dbReference type="EMBL" id="FUIG01000044">
    <property type="protein sequence ID" value="SJM33738.1"/>
    <property type="molecule type" value="Genomic_DNA"/>
</dbReference>
<protein>
    <recommendedName>
        <fullName evidence="9">Lipoprotein signal peptidase</fullName>
        <ecNumber evidence="9">3.4.23.36</ecNumber>
    </recommendedName>
    <alternativeName>
        <fullName evidence="9">Prolipoprotein signal peptidase</fullName>
    </alternativeName>
    <alternativeName>
        <fullName evidence="9">Signal peptidase II</fullName>
        <shortName evidence="9">SPase II</shortName>
    </alternativeName>
</protein>
<dbReference type="NCBIfam" id="TIGR00077">
    <property type="entry name" value="lspA"/>
    <property type="match status" value="1"/>
</dbReference>
<evidence type="ECO:0000256" key="4">
    <source>
        <dbReference type="ARBA" id="ARBA00022692"/>
    </source>
</evidence>
<dbReference type="Pfam" id="PF01252">
    <property type="entry name" value="Peptidase_A8"/>
    <property type="match status" value="1"/>
</dbReference>
<comment type="similarity">
    <text evidence="1 9 11">Belongs to the peptidase A8 family.</text>
</comment>
<dbReference type="AlphaFoldDB" id="A0A2P9ARE2"/>
<gene>
    <name evidence="9 12" type="primary">lspA</name>
    <name evidence="12" type="ORF">BQ8482_360139</name>
</gene>
<feature type="transmembrane region" description="Helical" evidence="9">
    <location>
        <begin position="99"/>
        <end position="117"/>
    </location>
</feature>
<keyword evidence="5 9" id="KW-0064">Aspartyl protease</keyword>
<keyword evidence="8 9" id="KW-0472">Membrane</keyword>
<organism evidence="12 13">
    <name type="scientific">Mesorhizobium delmotii</name>
    <dbReference type="NCBI Taxonomy" id="1631247"/>
    <lineage>
        <taxon>Bacteria</taxon>
        <taxon>Pseudomonadati</taxon>
        <taxon>Pseudomonadota</taxon>
        <taxon>Alphaproteobacteria</taxon>
        <taxon>Hyphomicrobiales</taxon>
        <taxon>Phyllobacteriaceae</taxon>
        <taxon>Mesorhizobium</taxon>
    </lineage>
</organism>
<keyword evidence="4 9" id="KW-0812">Transmembrane</keyword>
<dbReference type="GO" id="GO:0004190">
    <property type="term" value="F:aspartic-type endopeptidase activity"/>
    <property type="evidence" value="ECO:0007669"/>
    <property type="project" value="UniProtKB-UniRule"/>
</dbReference>
<evidence type="ECO:0000256" key="3">
    <source>
        <dbReference type="ARBA" id="ARBA00022670"/>
    </source>
</evidence>
<evidence type="ECO:0000313" key="12">
    <source>
        <dbReference type="EMBL" id="SJM33738.1"/>
    </source>
</evidence>
<evidence type="ECO:0000313" key="13">
    <source>
        <dbReference type="Proteomes" id="UP000245698"/>
    </source>
</evidence>
<keyword evidence="7 9" id="KW-1133">Transmembrane helix</keyword>
<feature type="transmembrane region" description="Helical" evidence="9">
    <location>
        <begin position="74"/>
        <end position="93"/>
    </location>
</feature>
<evidence type="ECO:0000256" key="1">
    <source>
        <dbReference type="ARBA" id="ARBA00006139"/>
    </source>
</evidence>